<evidence type="ECO:0000259" key="19">
    <source>
        <dbReference type="SMART" id="SM00079"/>
    </source>
</evidence>
<dbReference type="Gene3D" id="3.40.50.2300">
    <property type="match status" value="2"/>
</dbReference>
<feature type="chain" id="PRO_5027022830" description="Glutamate receptor" evidence="18">
    <location>
        <begin position="22"/>
        <end position="955"/>
    </location>
</feature>
<keyword evidence="10 15" id="KW-0675">Receptor</keyword>
<evidence type="ECO:0000313" key="20">
    <source>
        <dbReference type="EMBL" id="GEU92674.1"/>
    </source>
</evidence>
<keyword evidence="9 15" id="KW-0472">Membrane</keyword>
<dbReference type="InterPro" id="IPR001828">
    <property type="entry name" value="ANF_lig-bd_rcpt"/>
</dbReference>
<keyword evidence="12 15" id="KW-1071">Ligand-gated ion channel</keyword>
<dbReference type="PANTHER" id="PTHR34836:SF1">
    <property type="entry name" value="OS09G0428600 PROTEIN"/>
    <property type="match status" value="1"/>
</dbReference>
<keyword evidence="4 15" id="KW-0813">Transport</keyword>
<evidence type="ECO:0000256" key="14">
    <source>
        <dbReference type="ARBA" id="ARBA00049638"/>
    </source>
</evidence>
<dbReference type="EMBL" id="BKCJ010010685">
    <property type="protein sequence ID" value="GEU92674.1"/>
    <property type="molecule type" value="Genomic_DNA"/>
</dbReference>
<evidence type="ECO:0000256" key="16">
    <source>
        <dbReference type="PIRSR" id="PIRSR037090-50"/>
    </source>
</evidence>
<evidence type="ECO:0000256" key="15">
    <source>
        <dbReference type="PIRNR" id="PIRNR037090"/>
    </source>
</evidence>
<feature type="domain" description="Ionotropic glutamate receptor C-terminal" evidence="19">
    <location>
        <begin position="441"/>
        <end position="818"/>
    </location>
</feature>
<comment type="function">
    <text evidence="14">Glutamate-gated receptor that probably acts as a non-selective cation channel. May be involved in light-signal transduction and calcium homeostasis via the regulation of calcium influx into cells.</text>
</comment>
<keyword evidence="6 18" id="KW-0732">Signal</keyword>
<evidence type="ECO:0000256" key="3">
    <source>
        <dbReference type="ARBA" id="ARBA00011095"/>
    </source>
</evidence>
<accession>A0A6L2P755</accession>
<keyword evidence="16" id="KW-1015">Disulfide bond</keyword>
<evidence type="ECO:0000256" key="10">
    <source>
        <dbReference type="ARBA" id="ARBA00023170"/>
    </source>
</evidence>
<evidence type="ECO:0000256" key="18">
    <source>
        <dbReference type="SAM" id="SignalP"/>
    </source>
</evidence>
<dbReference type="SMART" id="SM00079">
    <property type="entry name" value="PBPe"/>
    <property type="match status" value="1"/>
</dbReference>
<dbReference type="PIRSF" id="PIRSF037090">
    <property type="entry name" value="Iontro_Glu-like_rcpt_pln"/>
    <property type="match status" value="1"/>
</dbReference>
<dbReference type="CDD" id="cd13686">
    <property type="entry name" value="GluR_Plant"/>
    <property type="match status" value="1"/>
</dbReference>
<organism evidence="20">
    <name type="scientific">Tanacetum cinerariifolium</name>
    <name type="common">Dalmatian daisy</name>
    <name type="synonym">Chrysanthemum cinerariifolium</name>
    <dbReference type="NCBI Taxonomy" id="118510"/>
    <lineage>
        <taxon>Eukaryota</taxon>
        <taxon>Viridiplantae</taxon>
        <taxon>Streptophyta</taxon>
        <taxon>Embryophyta</taxon>
        <taxon>Tracheophyta</taxon>
        <taxon>Spermatophyta</taxon>
        <taxon>Magnoliopsida</taxon>
        <taxon>eudicotyledons</taxon>
        <taxon>Gunneridae</taxon>
        <taxon>Pentapetalae</taxon>
        <taxon>asterids</taxon>
        <taxon>campanulids</taxon>
        <taxon>Asterales</taxon>
        <taxon>Asteraceae</taxon>
        <taxon>Asteroideae</taxon>
        <taxon>Anthemideae</taxon>
        <taxon>Anthemidinae</taxon>
        <taxon>Tanacetum</taxon>
    </lineage>
</organism>
<dbReference type="SUPFAM" id="SSF53850">
    <property type="entry name" value="Periplasmic binding protein-like II"/>
    <property type="match status" value="1"/>
</dbReference>
<dbReference type="GO" id="GO:0016020">
    <property type="term" value="C:membrane"/>
    <property type="evidence" value="ECO:0007669"/>
    <property type="project" value="UniProtKB-SubCell"/>
</dbReference>
<feature type="transmembrane region" description="Helical" evidence="17">
    <location>
        <begin position="843"/>
        <end position="864"/>
    </location>
</feature>
<evidence type="ECO:0000256" key="2">
    <source>
        <dbReference type="ARBA" id="ARBA00008685"/>
    </source>
</evidence>
<dbReference type="Pfam" id="PF01094">
    <property type="entry name" value="ANF_receptor"/>
    <property type="match status" value="1"/>
</dbReference>
<evidence type="ECO:0000256" key="12">
    <source>
        <dbReference type="ARBA" id="ARBA00023286"/>
    </source>
</evidence>
<keyword evidence="11" id="KW-0325">Glycoprotein</keyword>
<protein>
    <recommendedName>
        <fullName evidence="15">Glutamate receptor</fullName>
    </recommendedName>
</protein>
<evidence type="ECO:0000256" key="6">
    <source>
        <dbReference type="ARBA" id="ARBA00022729"/>
    </source>
</evidence>
<proteinExistence type="inferred from homology"/>
<dbReference type="InterPro" id="IPR015683">
    <property type="entry name" value="Ionotropic_Glu_rcpt"/>
</dbReference>
<keyword evidence="7 17" id="KW-1133">Transmembrane helix</keyword>
<feature type="transmembrane region" description="Helical" evidence="17">
    <location>
        <begin position="659"/>
        <end position="679"/>
    </location>
</feature>
<sequence>MKNHMLVIFVLLMSLILIVNGKTKTEFGVGVILNIETSFGKMSRSCISMALHDFYQQHDNYTTMIVPHFRDFKQNNVEAASAAIDLLKNDQVMAILGPMTSSQAEFVIVIGNRSKVPIMSQATSPSLSTNDNPYFIRVAHDSSSQLEAIAELVKHFDWREVVFVYEDGEYGRSLYSDVMLTFGTKLMYHTVLYPSSSDDWILKELYKLKTMQTRVFIVHALPALATRFFKKVNEAGMMEEGYVWIITEVLTSRLHSLDRNDIDSMHGVLGVNSYIPTSNKLTNFERRWKRDFQIQNPDDDATELDMFGKWTYDTVFALAMALEKVGNEIGTSFQRKHKSNTDFDAIGTSEMGPRILPWIRNIRFIGLSGDFHVANGQLQSSIYQIVNVIGTGKNTIGYWTPKSGIFKKLNHETKGLKAVTWPGDSHIVPIGSEIPTSDENLLRVGIPAKVGFVDEFINAYSDPQTQQVVATGFCVDVFKAVVDALPYAVKYRFIPFITQDGKKSLGSYDDLLQKLSHGSSHAWRDWVSMLYIWSEFTCLTQLLKQKFDAVVGDITILANRWDHVDFTLPFTEAGIAMIVPIKDERKSAWIFMKPLERKLWITTGAFFIYTGLVVWFVEHRVNKEFRGPPHQHVGMIFWFSFSTLVFAHREKLISNLSRFVVIVWVFVVLVLTSSYTASLTSMLTVQQLRPTHTDVSEIRNKGELVGYRDGSFVFGMLKKMNFSDSKLKSYSTFEQMDTALKKGSQNGGVSAIVDELPYIRGFLSKYCTKYTITSAVYKTAGFAFAFPKGSPLVPDFSRAVLQVTEEQMMNISKQWFGEAASCIQQREPTVTSDRLSLDSFKGLFLIAGLSSTSAFMIFMFKFLYNNREILVSQGSSVSQKLAAIAKTFDRFESHKPSKTVREATDELVSEVDINNTPQSFVFGQEAGVLSHDEGFSTTEPGTPDNHTIEIIETTI</sequence>
<evidence type="ECO:0000256" key="5">
    <source>
        <dbReference type="ARBA" id="ARBA00022692"/>
    </source>
</evidence>
<reference evidence="20" key="1">
    <citation type="journal article" date="2019" name="Sci. Rep.">
        <title>Draft genome of Tanacetum cinerariifolium, the natural source of mosquito coil.</title>
        <authorList>
            <person name="Yamashiro T."/>
            <person name="Shiraishi A."/>
            <person name="Satake H."/>
            <person name="Nakayama K."/>
        </authorList>
    </citation>
    <scope>NUCLEOTIDE SEQUENCE</scope>
</reference>
<feature type="signal peptide" evidence="18">
    <location>
        <begin position="1"/>
        <end position="21"/>
    </location>
</feature>
<comment type="caution">
    <text evidence="20">The sequence shown here is derived from an EMBL/GenBank/DDBJ whole genome shotgun (WGS) entry which is preliminary data.</text>
</comment>
<evidence type="ECO:0000256" key="9">
    <source>
        <dbReference type="ARBA" id="ARBA00023136"/>
    </source>
</evidence>
<dbReference type="InterPro" id="IPR017103">
    <property type="entry name" value="Iontropic_Glu_rcpt_pln"/>
</dbReference>
<evidence type="ECO:0000256" key="7">
    <source>
        <dbReference type="ARBA" id="ARBA00022989"/>
    </source>
</evidence>
<dbReference type="Gene3D" id="3.40.190.10">
    <property type="entry name" value="Periplasmic binding protein-like II"/>
    <property type="match status" value="1"/>
</dbReference>
<evidence type="ECO:0000256" key="8">
    <source>
        <dbReference type="ARBA" id="ARBA00023065"/>
    </source>
</evidence>
<dbReference type="InterPro" id="IPR028082">
    <property type="entry name" value="Peripla_BP_I"/>
</dbReference>
<evidence type="ECO:0000256" key="13">
    <source>
        <dbReference type="ARBA" id="ARBA00023303"/>
    </source>
</evidence>
<dbReference type="Gene3D" id="1.10.287.70">
    <property type="match status" value="1"/>
</dbReference>
<dbReference type="GO" id="GO:0015276">
    <property type="term" value="F:ligand-gated monoatomic ion channel activity"/>
    <property type="evidence" value="ECO:0007669"/>
    <property type="project" value="InterPro"/>
</dbReference>
<name>A0A6L2P755_TANCI</name>
<dbReference type="PANTHER" id="PTHR34836">
    <property type="entry name" value="OS06G0188250 PROTEIN"/>
    <property type="match status" value="1"/>
</dbReference>
<dbReference type="CDD" id="cd19990">
    <property type="entry name" value="PBP1_GABAb_receptor_plant"/>
    <property type="match status" value="1"/>
</dbReference>
<dbReference type="InterPro" id="IPR001320">
    <property type="entry name" value="Iontro_rcpt_C"/>
</dbReference>
<keyword evidence="5 17" id="KW-0812">Transmembrane</keyword>
<evidence type="ECO:0000256" key="11">
    <source>
        <dbReference type="ARBA" id="ARBA00023180"/>
    </source>
</evidence>
<dbReference type="FunFam" id="1.10.287.70:FF:000037">
    <property type="entry name" value="Glutamate receptor"/>
    <property type="match status" value="1"/>
</dbReference>
<evidence type="ECO:0000256" key="1">
    <source>
        <dbReference type="ARBA" id="ARBA00004141"/>
    </source>
</evidence>
<dbReference type="AlphaFoldDB" id="A0A6L2P755"/>
<feature type="transmembrane region" description="Helical" evidence="17">
    <location>
        <begin position="599"/>
        <end position="617"/>
    </location>
</feature>
<keyword evidence="8 15" id="KW-0406">Ion transport</keyword>
<comment type="subunit">
    <text evidence="3">May form heteromers.</text>
</comment>
<dbReference type="SUPFAM" id="SSF53822">
    <property type="entry name" value="Periplasmic binding protein-like I"/>
    <property type="match status" value="1"/>
</dbReference>
<dbReference type="InterPro" id="IPR044440">
    <property type="entry name" value="GABAb_receptor_plant_PBP1"/>
</dbReference>
<dbReference type="FunFam" id="3.40.50.2300:FF:000188">
    <property type="entry name" value="Glutamate receptor"/>
    <property type="match status" value="1"/>
</dbReference>
<feature type="disulfide bond" evidence="16">
    <location>
        <begin position="767"/>
        <end position="822"/>
    </location>
</feature>
<gene>
    <name evidence="20" type="ORF">Tci_064652</name>
</gene>
<dbReference type="Pfam" id="PF00060">
    <property type="entry name" value="Lig_chan"/>
    <property type="match status" value="1"/>
</dbReference>
<evidence type="ECO:0000256" key="17">
    <source>
        <dbReference type="SAM" id="Phobius"/>
    </source>
</evidence>
<comment type="similarity">
    <text evidence="2 15">Belongs to the glutamate-gated ion channel (TC 1.A.10.1) family.</text>
</comment>
<keyword evidence="13 15" id="KW-0407">Ion channel</keyword>
<evidence type="ECO:0000256" key="4">
    <source>
        <dbReference type="ARBA" id="ARBA00022448"/>
    </source>
</evidence>
<comment type="subcellular location">
    <subcellularLocation>
        <location evidence="1">Membrane</location>
        <topology evidence="1">Multi-pass membrane protein</topology>
    </subcellularLocation>
</comment>
<comment type="function">
    <text evidence="15">Glutamate-gated receptor that probably acts as non-selective cation channel.</text>
</comment>